<evidence type="ECO:0000313" key="3">
    <source>
        <dbReference type="Proteomes" id="UP001605036"/>
    </source>
</evidence>
<feature type="transmembrane region" description="Helical" evidence="1">
    <location>
        <begin position="22"/>
        <end position="43"/>
    </location>
</feature>
<proteinExistence type="predicted"/>
<keyword evidence="3" id="KW-1185">Reference proteome</keyword>
<keyword evidence="1" id="KW-1133">Transmembrane helix</keyword>
<protein>
    <submittedName>
        <fullName evidence="2">Uncharacterized protein</fullName>
    </submittedName>
</protein>
<reference evidence="2 3" key="1">
    <citation type="submission" date="2024-09" db="EMBL/GenBank/DDBJ databases">
        <title>Chromosome-scale assembly of Riccia fluitans.</title>
        <authorList>
            <person name="Paukszto L."/>
            <person name="Sawicki J."/>
            <person name="Karawczyk K."/>
            <person name="Piernik-Szablinska J."/>
            <person name="Szczecinska M."/>
            <person name="Mazdziarz M."/>
        </authorList>
    </citation>
    <scope>NUCLEOTIDE SEQUENCE [LARGE SCALE GENOMIC DNA]</scope>
    <source>
        <strain evidence="2">Rf_01</strain>
        <tissue evidence="2">Aerial parts of the thallus</tissue>
    </source>
</reference>
<keyword evidence="1" id="KW-0472">Membrane</keyword>
<keyword evidence="1" id="KW-0812">Transmembrane</keyword>
<evidence type="ECO:0000256" key="1">
    <source>
        <dbReference type="SAM" id="Phobius"/>
    </source>
</evidence>
<organism evidence="2 3">
    <name type="scientific">Riccia fluitans</name>
    <dbReference type="NCBI Taxonomy" id="41844"/>
    <lineage>
        <taxon>Eukaryota</taxon>
        <taxon>Viridiplantae</taxon>
        <taxon>Streptophyta</taxon>
        <taxon>Embryophyta</taxon>
        <taxon>Marchantiophyta</taxon>
        <taxon>Marchantiopsida</taxon>
        <taxon>Marchantiidae</taxon>
        <taxon>Marchantiales</taxon>
        <taxon>Ricciaceae</taxon>
        <taxon>Riccia</taxon>
    </lineage>
</organism>
<accession>A0ABD1ZA77</accession>
<dbReference type="AlphaFoldDB" id="A0ABD1ZA77"/>
<comment type="caution">
    <text evidence="2">The sequence shown here is derived from an EMBL/GenBank/DDBJ whole genome shotgun (WGS) entry which is preliminary data.</text>
</comment>
<sequence length="128" mass="14290">MVHRPDYFGTDCILQNFIDRDYFVSFGGLAGLYVFGFSLLRLLQLWVIARANAQPDDVMNVLVPPSASHISSVYSHMVCCSLMARFGVHAVSAPVRRYLLGPRVVDTLRPNASCSIIAASWCFLPRHD</sequence>
<gene>
    <name evidence="2" type="ORF">R1flu_012268</name>
</gene>
<dbReference type="EMBL" id="JBHFFA010000002">
    <property type="protein sequence ID" value="KAL2644681.1"/>
    <property type="molecule type" value="Genomic_DNA"/>
</dbReference>
<dbReference type="Proteomes" id="UP001605036">
    <property type="component" value="Unassembled WGS sequence"/>
</dbReference>
<evidence type="ECO:0000313" key="2">
    <source>
        <dbReference type="EMBL" id="KAL2644681.1"/>
    </source>
</evidence>
<name>A0ABD1ZA77_9MARC</name>